<evidence type="ECO:0000259" key="1">
    <source>
        <dbReference type="Pfam" id="PF16924"/>
    </source>
</evidence>
<evidence type="ECO:0000313" key="2">
    <source>
        <dbReference type="EMBL" id="ENZ12888.1"/>
    </source>
</evidence>
<dbReference type="EMBL" id="AGYR01000036">
    <property type="protein sequence ID" value="ENZ12888.1"/>
    <property type="molecule type" value="Genomic_DNA"/>
</dbReference>
<proteinExistence type="predicted"/>
<dbReference type="SUPFAM" id="SSF51735">
    <property type="entry name" value="NAD(P)-binding Rossmann-fold domains"/>
    <property type="match status" value="1"/>
</dbReference>
<dbReference type="HOGENOM" id="CLU_082687_0_0_9"/>
<comment type="caution">
    <text evidence="2">The sequence shown here is derived from an EMBL/GenBank/DDBJ whole genome shotgun (WGS) entry which is preliminary data.</text>
</comment>
<dbReference type="Pfam" id="PF16924">
    <property type="entry name" value="DpaA_N"/>
    <property type="match status" value="1"/>
</dbReference>
<reference evidence="2 3" key="1">
    <citation type="submission" date="2013-01" db="EMBL/GenBank/DDBJ databases">
        <title>The Genome Sequence of Clostridium clostridioforme 90A8.</title>
        <authorList>
            <consortium name="The Broad Institute Genome Sequencing Platform"/>
            <person name="Earl A."/>
            <person name="Ward D."/>
            <person name="Feldgarden M."/>
            <person name="Gevers D."/>
            <person name="Courvalin P."/>
            <person name="Lambert T."/>
            <person name="Walker B."/>
            <person name="Young S.K."/>
            <person name="Zeng Q."/>
            <person name="Gargeya S."/>
            <person name="Fitzgerald M."/>
            <person name="Haas B."/>
            <person name="Abouelleil A."/>
            <person name="Alvarado L."/>
            <person name="Arachchi H.M."/>
            <person name="Berlin A.M."/>
            <person name="Chapman S.B."/>
            <person name="Dewar J."/>
            <person name="Goldberg J."/>
            <person name="Griggs A."/>
            <person name="Gujja S."/>
            <person name="Hansen M."/>
            <person name="Howarth C."/>
            <person name="Imamovic A."/>
            <person name="Larimer J."/>
            <person name="McCowan C."/>
            <person name="Murphy C."/>
            <person name="Neiman D."/>
            <person name="Pearson M."/>
            <person name="Priest M."/>
            <person name="Roberts A."/>
            <person name="Saif S."/>
            <person name="Shea T."/>
            <person name="Sisk P."/>
            <person name="Sykes S."/>
            <person name="Wortman J."/>
            <person name="Nusbaum C."/>
            <person name="Birren B."/>
        </authorList>
    </citation>
    <scope>NUCLEOTIDE SEQUENCE [LARGE SCALE GENOMIC DNA]</scope>
    <source>
        <strain evidence="2 3">90A8</strain>
    </source>
</reference>
<feature type="domain" description="Dipicolinate synthase subunit A N-terminal" evidence="1">
    <location>
        <begin position="4"/>
        <end position="111"/>
    </location>
</feature>
<dbReference type="Gene3D" id="3.40.50.720">
    <property type="entry name" value="NAD(P)-binding Rossmann-like Domain"/>
    <property type="match status" value="1"/>
</dbReference>
<dbReference type="PATRIC" id="fig|999408.3.peg.3427"/>
<organism evidence="2 3">
    <name type="scientific">[Clostridium] clostridioforme 90A8</name>
    <dbReference type="NCBI Taxonomy" id="999408"/>
    <lineage>
        <taxon>Bacteria</taxon>
        <taxon>Bacillati</taxon>
        <taxon>Bacillota</taxon>
        <taxon>Clostridia</taxon>
        <taxon>Lachnospirales</taxon>
        <taxon>Lachnospiraceae</taxon>
        <taxon>Enterocloster</taxon>
    </lineage>
</organism>
<dbReference type="InterPro" id="IPR031629">
    <property type="entry name" value="DpaA_N"/>
</dbReference>
<dbReference type="RefSeq" id="WP_002584316.1">
    <property type="nucleotide sequence ID" value="NZ_KB850978.1"/>
</dbReference>
<dbReference type="Proteomes" id="UP000013085">
    <property type="component" value="Unassembled WGS sequence"/>
</dbReference>
<accession>A0A0E2H8V4</accession>
<dbReference type="GeneID" id="57964256"/>
<sequence>MHQFLILGGDSRQICLNRLLSQSGARTLFYYDRPSSPFSLREAMEDSHIILCPVPFTKDGKTIFSENSLPGLEIQALADCLKNTHILFGGNIPSSVRERCDSLSIPCHDFMRMEEVAWRNAVATAEGAVAEAIALSPVNLYRSRCLVTGYGRCASILADRLKGMGAGVTVAGRDAYRLVQAHCLGYDTCLLKELESVIGEFDFIFNTIPSLVLDGALAKQLQENASVIDIASAPGGVDFQALKRRNIRARLCPGLPGRYSPHSSAIILYEAVMEHIRDSQTQQEIRRTIWN</sequence>
<gene>
    <name evidence="2" type="ORF">HMPREF1090_03167</name>
</gene>
<dbReference type="AlphaFoldDB" id="A0A0E2H8V4"/>
<protein>
    <submittedName>
        <fullName evidence="2">Dipicolinic acid synthetase, A subunit</fullName>
    </submittedName>
</protein>
<dbReference type="InterPro" id="IPR036291">
    <property type="entry name" value="NAD(P)-bd_dom_sf"/>
</dbReference>
<evidence type="ECO:0000313" key="3">
    <source>
        <dbReference type="Proteomes" id="UP000013085"/>
    </source>
</evidence>
<name>A0A0E2H8V4_9FIRM</name>